<reference evidence="2 3" key="1">
    <citation type="submission" date="2023-06" db="EMBL/GenBank/DDBJ databases">
        <title>Five Gram-positive bacteria isolated from mangrove sediments in Shenzhen, Guangdong, China.</title>
        <authorList>
            <person name="Yu S."/>
            <person name="Zheng W."/>
            <person name="Huang Y."/>
        </authorList>
    </citation>
    <scope>NUCLEOTIDE SEQUENCE [LARGE SCALE GENOMIC DNA]</scope>
    <source>
        <strain evidence="2 3">SaN35-3</strain>
    </source>
</reference>
<evidence type="ECO:0000313" key="2">
    <source>
        <dbReference type="EMBL" id="WLR42515.1"/>
    </source>
</evidence>
<proteinExistence type="predicted"/>
<dbReference type="EMBL" id="CP129013">
    <property type="protein sequence ID" value="WLR42515.1"/>
    <property type="molecule type" value="Genomic_DNA"/>
</dbReference>
<evidence type="ECO:0000313" key="3">
    <source>
        <dbReference type="Proteomes" id="UP001197974"/>
    </source>
</evidence>
<evidence type="ECO:0000256" key="1">
    <source>
        <dbReference type="SAM" id="MobiDB-lite"/>
    </source>
</evidence>
<dbReference type="Proteomes" id="UP001197974">
    <property type="component" value="Chromosome"/>
</dbReference>
<gene>
    <name evidence="2" type="ORF">LC087_17770</name>
</gene>
<organism evidence="2 3">
    <name type="scientific">Bacillus carboniphilus</name>
    <dbReference type="NCBI Taxonomy" id="86663"/>
    <lineage>
        <taxon>Bacteria</taxon>
        <taxon>Bacillati</taxon>
        <taxon>Bacillota</taxon>
        <taxon>Bacilli</taxon>
        <taxon>Bacillales</taxon>
        <taxon>Bacillaceae</taxon>
        <taxon>Bacillus</taxon>
    </lineage>
</organism>
<name>A0ABY9JY20_9BACI</name>
<protein>
    <submittedName>
        <fullName evidence="2">Uncharacterized protein</fullName>
    </submittedName>
</protein>
<sequence>MNQQQELLESYEYYSEKLEGIEDTLIFLVEKLRTGLDNTLKSKKRDDSHLNVSLDGKITHK</sequence>
<feature type="region of interest" description="Disordered" evidence="1">
    <location>
        <begin position="42"/>
        <end position="61"/>
    </location>
</feature>
<keyword evidence="3" id="KW-1185">Reference proteome</keyword>
<dbReference type="RefSeq" id="WP_226542538.1">
    <property type="nucleotide sequence ID" value="NZ_CP129013.1"/>
</dbReference>
<accession>A0ABY9JY20</accession>